<evidence type="ECO:0000313" key="3">
    <source>
        <dbReference type="Proteomes" id="UP000575068"/>
    </source>
</evidence>
<dbReference type="Proteomes" id="UP000575068">
    <property type="component" value="Unassembled WGS sequence"/>
</dbReference>
<dbReference type="AlphaFoldDB" id="A0A840HX13"/>
<sequence>MIRKLLFTAAVAYVGKKIMDSQKRHSGGSSGNNSRFMNKAGITRTDTGANTGRSNAGSSDVRGHQPTDLMSDHHPGPEDRAPEAFRPDPTAPLSAEDREAMRPATTPVNFRSE</sequence>
<dbReference type="EMBL" id="JACHOV010000009">
    <property type="protein sequence ID" value="MBB4642120.1"/>
    <property type="molecule type" value="Genomic_DNA"/>
</dbReference>
<reference evidence="2 3" key="1">
    <citation type="submission" date="2020-08" db="EMBL/GenBank/DDBJ databases">
        <title>Genomic Encyclopedia of Type Strains, Phase IV (KMG-IV): sequencing the most valuable type-strain genomes for metagenomic binning, comparative biology and taxonomic classification.</title>
        <authorList>
            <person name="Goeker M."/>
        </authorList>
    </citation>
    <scope>NUCLEOTIDE SEQUENCE [LARGE SCALE GENOMIC DNA]</scope>
    <source>
        <strain evidence="2 3">DSM 7465</strain>
    </source>
</reference>
<feature type="compositionally biased region" description="Basic and acidic residues" evidence="1">
    <location>
        <begin position="61"/>
        <end position="86"/>
    </location>
</feature>
<name>A0A840HX13_9SPHN</name>
<feature type="compositionally biased region" description="Polar residues" evidence="1">
    <location>
        <begin position="44"/>
        <end position="58"/>
    </location>
</feature>
<keyword evidence="3" id="KW-1185">Reference proteome</keyword>
<comment type="caution">
    <text evidence="2">The sequence shown here is derived from an EMBL/GenBank/DDBJ whole genome shotgun (WGS) entry which is preliminary data.</text>
</comment>
<evidence type="ECO:0000256" key="1">
    <source>
        <dbReference type="SAM" id="MobiDB-lite"/>
    </source>
</evidence>
<organism evidence="2 3">
    <name type="scientific">Rhizorhapis suberifaciens</name>
    <name type="common">corky root of lettuce</name>
    <dbReference type="NCBI Taxonomy" id="13656"/>
    <lineage>
        <taxon>Bacteria</taxon>
        <taxon>Pseudomonadati</taxon>
        <taxon>Pseudomonadota</taxon>
        <taxon>Alphaproteobacteria</taxon>
        <taxon>Sphingomonadales</taxon>
        <taxon>Sphingomonadaceae</taxon>
        <taxon>Rhizorhapis</taxon>
    </lineage>
</organism>
<proteinExistence type="predicted"/>
<protein>
    <submittedName>
        <fullName evidence="2">Uncharacterized protein</fullName>
    </submittedName>
</protein>
<feature type="region of interest" description="Disordered" evidence="1">
    <location>
        <begin position="16"/>
        <end position="113"/>
    </location>
</feature>
<accession>A0A840HX13</accession>
<gene>
    <name evidence="2" type="ORF">HNQ99_002442</name>
</gene>
<evidence type="ECO:0000313" key="2">
    <source>
        <dbReference type="EMBL" id="MBB4642120.1"/>
    </source>
</evidence>